<feature type="signal peptide" evidence="9">
    <location>
        <begin position="1"/>
        <end position="19"/>
    </location>
</feature>
<evidence type="ECO:0000256" key="2">
    <source>
        <dbReference type="ARBA" id="ARBA00006339"/>
    </source>
</evidence>
<evidence type="ECO:0000256" key="7">
    <source>
        <dbReference type="ARBA" id="ARBA00023136"/>
    </source>
</evidence>
<dbReference type="GO" id="GO:0008146">
    <property type="term" value="F:sulfotransferase activity"/>
    <property type="evidence" value="ECO:0007669"/>
    <property type="project" value="InterPro"/>
</dbReference>
<keyword evidence="9" id="KW-0732">Signal</keyword>
<reference evidence="10 11" key="1">
    <citation type="journal article" date="2021" name="Sci. Rep.">
        <title>The genome of the diatom Chaetoceros tenuissimus carries an ancient integrated fragment of an extant virus.</title>
        <authorList>
            <person name="Hongo Y."/>
            <person name="Kimura K."/>
            <person name="Takaki Y."/>
            <person name="Yoshida Y."/>
            <person name="Baba S."/>
            <person name="Kobayashi G."/>
            <person name="Nagasaki K."/>
            <person name="Hano T."/>
            <person name="Tomaru Y."/>
        </authorList>
    </citation>
    <scope>NUCLEOTIDE SEQUENCE [LARGE SCALE GENOMIC DNA]</scope>
    <source>
        <strain evidence="10 11">NIES-3715</strain>
    </source>
</reference>
<keyword evidence="11" id="KW-1185">Reference proteome</keyword>
<accession>A0AAD3D8U8</accession>
<evidence type="ECO:0000256" key="8">
    <source>
        <dbReference type="ARBA" id="ARBA00023180"/>
    </source>
</evidence>
<feature type="chain" id="PRO_5042179238" description="Carbohydrate sulfotransferase" evidence="9">
    <location>
        <begin position="20"/>
        <end position="336"/>
    </location>
</feature>
<name>A0AAD3D8U8_9STRA</name>
<proteinExistence type="inferred from homology"/>
<comment type="caution">
    <text evidence="10">The sequence shown here is derived from an EMBL/GenBank/DDBJ whole genome shotgun (WGS) entry which is preliminary data.</text>
</comment>
<comment type="subcellular location">
    <subcellularLocation>
        <location evidence="1">Golgi apparatus membrane</location>
        <topology evidence="1">Single-pass type II membrane protein</topology>
    </subcellularLocation>
</comment>
<evidence type="ECO:0000256" key="5">
    <source>
        <dbReference type="ARBA" id="ARBA00022989"/>
    </source>
</evidence>
<protein>
    <recommendedName>
        <fullName evidence="12">Carbohydrate sulfotransferase</fullName>
    </recommendedName>
</protein>
<organism evidence="10 11">
    <name type="scientific">Chaetoceros tenuissimus</name>
    <dbReference type="NCBI Taxonomy" id="426638"/>
    <lineage>
        <taxon>Eukaryota</taxon>
        <taxon>Sar</taxon>
        <taxon>Stramenopiles</taxon>
        <taxon>Ochrophyta</taxon>
        <taxon>Bacillariophyta</taxon>
        <taxon>Coscinodiscophyceae</taxon>
        <taxon>Chaetocerotophycidae</taxon>
        <taxon>Chaetocerotales</taxon>
        <taxon>Chaetocerotaceae</taxon>
        <taxon>Chaetoceros</taxon>
    </lineage>
</organism>
<evidence type="ECO:0000256" key="3">
    <source>
        <dbReference type="ARBA" id="ARBA00022679"/>
    </source>
</evidence>
<dbReference type="GO" id="GO:0000139">
    <property type="term" value="C:Golgi membrane"/>
    <property type="evidence" value="ECO:0007669"/>
    <property type="project" value="UniProtKB-SubCell"/>
</dbReference>
<dbReference type="AlphaFoldDB" id="A0AAD3D8U8"/>
<dbReference type="Pfam" id="PF03567">
    <property type="entry name" value="Sulfotransfer_2"/>
    <property type="match status" value="1"/>
</dbReference>
<dbReference type="PANTHER" id="PTHR12137:SF54">
    <property type="entry name" value="CARBOHYDRATE SULFOTRANSFERASE"/>
    <property type="match status" value="1"/>
</dbReference>
<dbReference type="PANTHER" id="PTHR12137">
    <property type="entry name" value="CARBOHYDRATE SULFOTRANSFERASE"/>
    <property type="match status" value="1"/>
</dbReference>
<evidence type="ECO:0008006" key="12">
    <source>
        <dbReference type="Google" id="ProtNLM"/>
    </source>
</evidence>
<keyword evidence="3" id="KW-0808">Transferase</keyword>
<evidence type="ECO:0000256" key="4">
    <source>
        <dbReference type="ARBA" id="ARBA00022692"/>
    </source>
</evidence>
<evidence type="ECO:0000256" key="9">
    <source>
        <dbReference type="SAM" id="SignalP"/>
    </source>
</evidence>
<evidence type="ECO:0000256" key="6">
    <source>
        <dbReference type="ARBA" id="ARBA00023034"/>
    </source>
</evidence>
<dbReference type="EMBL" id="BLLK01000069">
    <property type="protein sequence ID" value="GFH60057.1"/>
    <property type="molecule type" value="Genomic_DNA"/>
</dbReference>
<dbReference type="InterPro" id="IPR018011">
    <property type="entry name" value="Carb_sulfotrans_8-10"/>
</dbReference>
<sequence>MITRNYMLLFTFLLCTIFAIIIKRQSDSRNGLIRSSSSLRQRALEEYPRLLHDDLVYDHRRNTVPIVNEEYKLIFFLSAKVASSQWVRFLMRANADELWCSNETTLHNPQVNGLKYLSDYTLEEAQKMMVSKEWTRAVFVRHPKPRLLSAFIDKAIDHNETFIEKYCPHYADRIHSTDEEDHDPDIEYCIEHHLEFDFFLYNITRVMHDNVHFRSLYSTIDEKWWPFINFIGHMHTLSEDTELLLQSLFSRKNEKTLWENIGQSGWGDTRDCENFGTEAFLTKRENHHETDAKDKLKDYYTPELELFVENHFADDLNNPYFHIRPMSIFPKSNLEE</sequence>
<keyword evidence="8" id="KW-0325">Glycoprotein</keyword>
<evidence type="ECO:0000313" key="10">
    <source>
        <dbReference type="EMBL" id="GFH60057.1"/>
    </source>
</evidence>
<evidence type="ECO:0000313" key="11">
    <source>
        <dbReference type="Proteomes" id="UP001054902"/>
    </source>
</evidence>
<dbReference type="GO" id="GO:0016051">
    <property type="term" value="P:carbohydrate biosynthetic process"/>
    <property type="evidence" value="ECO:0007669"/>
    <property type="project" value="InterPro"/>
</dbReference>
<keyword evidence="7" id="KW-0472">Membrane</keyword>
<comment type="similarity">
    <text evidence="2">Belongs to the sulfotransferase 2 family.</text>
</comment>
<keyword evidence="6" id="KW-0333">Golgi apparatus</keyword>
<gene>
    <name evidence="10" type="ORF">CTEN210_16533</name>
</gene>
<evidence type="ECO:0000256" key="1">
    <source>
        <dbReference type="ARBA" id="ARBA00004323"/>
    </source>
</evidence>
<dbReference type="Proteomes" id="UP001054902">
    <property type="component" value="Unassembled WGS sequence"/>
</dbReference>
<dbReference type="InterPro" id="IPR005331">
    <property type="entry name" value="Sulfotransferase"/>
</dbReference>
<keyword evidence="4" id="KW-0812">Transmembrane</keyword>
<keyword evidence="5" id="KW-1133">Transmembrane helix</keyword>